<dbReference type="RefSeq" id="WP_213214577.1">
    <property type="nucleotide sequence ID" value="NZ_QTKU01000001.1"/>
</dbReference>
<keyword evidence="2" id="KW-0732">Signal</keyword>
<dbReference type="AlphaFoldDB" id="A0A944GQT5"/>
<gene>
    <name evidence="4" type="ORF">DYI23_01260</name>
</gene>
<evidence type="ECO:0000256" key="2">
    <source>
        <dbReference type="SAM" id="SignalP"/>
    </source>
</evidence>
<dbReference type="InterPro" id="IPR029058">
    <property type="entry name" value="AB_hydrolase_fold"/>
</dbReference>
<sequence>MKHILFAAGLLGSLAMGAEAETLSGYDRFDIKASHRSHLIQGSVWYPAGSRTYAVPIGDNPLFHGTKALIGPKIADGKFPLVVLSHGSGGNMDSLGWLSSELALRGAMVLAVNHPGSTSGDSSPRRSTRFSDRVHDLSAALDLFLNDQEFGPKVDRSRIFSLGFSLGGGAALQSIGLTLKASKIGDYCAENPKAPGCDFYGKGGVDFRNVDFALTDGNYADPRLAGTIAVDPGWPYAFTDESIASMEKPVLLINLGSQETLPFQVNVGQKGSGMADRLPNATHVEIAPSNHFSFLAICKEKARFILQEEGEDPICDDPAGSDRGIVHQQVIDAVSDFLQLPGVQRN</sequence>
<dbReference type="EMBL" id="QTKU01000001">
    <property type="protein sequence ID" value="MBS8258832.1"/>
    <property type="molecule type" value="Genomic_DNA"/>
</dbReference>
<dbReference type="Gene3D" id="3.40.50.1820">
    <property type="entry name" value="alpha/beta hydrolase"/>
    <property type="match status" value="1"/>
</dbReference>
<evidence type="ECO:0000313" key="4">
    <source>
        <dbReference type="EMBL" id="MBS8258832.1"/>
    </source>
</evidence>
<dbReference type="PANTHER" id="PTHR22946">
    <property type="entry name" value="DIENELACTONE HYDROLASE DOMAIN-CONTAINING PROTEIN-RELATED"/>
    <property type="match status" value="1"/>
</dbReference>
<dbReference type="PANTHER" id="PTHR22946:SF9">
    <property type="entry name" value="POLYKETIDE TRANSFERASE AF380"/>
    <property type="match status" value="1"/>
</dbReference>
<dbReference type="InterPro" id="IPR050261">
    <property type="entry name" value="FrsA_esterase"/>
</dbReference>
<dbReference type="InterPro" id="IPR022742">
    <property type="entry name" value="Hydrolase_4"/>
</dbReference>
<dbReference type="SUPFAM" id="SSF53474">
    <property type="entry name" value="alpha/beta-Hydrolases"/>
    <property type="match status" value="1"/>
</dbReference>
<dbReference type="Proteomes" id="UP000705379">
    <property type="component" value="Unassembled WGS sequence"/>
</dbReference>
<evidence type="ECO:0000256" key="1">
    <source>
        <dbReference type="ARBA" id="ARBA00022801"/>
    </source>
</evidence>
<evidence type="ECO:0000313" key="5">
    <source>
        <dbReference type="Proteomes" id="UP000705379"/>
    </source>
</evidence>
<proteinExistence type="predicted"/>
<feature type="signal peptide" evidence="2">
    <location>
        <begin position="1"/>
        <end position="20"/>
    </location>
</feature>
<protein>
    <recommendedName>
        <fullName evidence="3">Serine aminopeptidase S33 domain-containing protein</fullName>
    </recommendedName>
</protein>
<comment type="caution">
    <text evidence="4">The sequence shown here is derived from an EMBL/GenBank/DDBJ whole genome shotgun (WGS) entry which is preliminary data.</text>
</comment>
<feature type="domain" description="Serine aminopeptidase S33" evidence="3">
    <location>
        <begin position="81"/>
        <end position="174"/>
    </location>
</feature>
<keyword evidence="1" id="KW-0378">Hydrolase</keyword>
<evidence type="ECO:0000259" key="3">
    <source>
        <dbReference type="Pfam" id="PF12146"/>
    </source>
</evidence>
<reference evidence="4" key="2">
    <citation type="journal article" date="2021" name="Microorganisms">
        <title>Bacterial Dimethylsulfoniopropionate Biosynthesis in the East China Sea.</title>
        <authorList>
            <person name="Liu J."/>
            <person name="Zhang Y."/>
            <person name="Liu J."/>
            <person name="Zhong H."/>
            <person name="Williams B.T."/>
            <person name="Zheng Y."/>
            <person name="Curson A.R.J."/>
            <person name="Sun C."/>
            <person name="Sun H."/>
            <person name="Song D."/>
            <person name="Wagner Mackenzie B."/>
            <person name="Bermejo Martinez A."/>
            <person name="Todd J.D."/>
            <person name="Zhang X.H."/>
        </authorList>
    </citation>
    <scope>NUCLEOTIDE SEQUENCE</scope>
    <source>
        <strain evidence="4">AESS21</strain>
    </source>
</reference>
<dbReference type="GO" id="GO:0052689">
    <property type="term" value="F:carboxylic ester hydrolase activity"/>
    <property type="evidence" value="ECO:0007669"/>
    <property type="project" value="UniProtKB-ARBA"/>
</dbReference>
<dbReference type="Pfam" id="PF12146">
    <property type="entry name" value="Hydrolase_4"/>
    <property type="match status" value="1"/>
</dbReference>
<feature type="chain" id="PRO_5037175755" description="Serine aminopeptidase S33 domain-containing protein" evidence="2">
    <location>
        <begin position="21"/>
        <end position="346"/>
    </location>
</feature>
<dbReference type="PIRSF" id="PIRSF031982">
    <property type="entry name" value="UCP031982_abhydr"/>
    <property type="match status" value="1"/>
</dbReference>
<organism evidence="4 5">
    <name type="scientific">Roseibium polysiphoniae</name>
    <dbReference type="NCBI Taxonomy" id="2571221"/>
    <lineage>
        <taxon>Bacteria</taxon>
        <taxon>Pseudomonadati</taxon>
        <taxon>Pseudomonadota</taxon>
        <taxon>Alphaproteobacteria</taxon>
        <taxon>Hyphomicrobiales</taxon>
        <taxon>Stappiaceae</taxon>
        <taxon>Roseibium</taxon>
    </lineage>
</organism>
<dbReference type="InterPro" id="IPR016986">
    <property type="entry name" value="UCP031982_abhydr"/>
</dbReference>
<reference evidence="4" key="1">
    <citation type="submission" date="2018-08" db="EMBL/GenBank/DDBJ databases">
        <authorList>
            <person name="Jin W."/>
            <person name="Wang H."/>
            <person name="Yang Y."/>
            <person name="Li M."/>
            <person name="Liu J."/>
        </authorList>
    </citation>
    <scope>NUCLEOTIDE SEQUENCE</scope>
    <source>
        <strain evidence="4">AESS21</strain>
    </source>
</reference>
<name>A0A944GQT5_9HYPH</name>
<accession>A0A944GQT5</accession>